<sequence length="247" mass="27733">MRTLYEWGAHQASNDSDSGDSHAPLPRHPDIRLECLSNLRTWSCHETSNILWMFGAAGCGKSTIARWFCQELATVGRLGGSFFFKRGHPSRGSAMRLFPTLAYQLAHAFPQLEASIADTIHSDPSIVAESLAFQLHKLIIEPYQVLANPPRPIVIVIDGLDECSGEENQEEILRCISMVPPSLHILVISRPKRHIRAVFRKAVLSHARYLSVEGHSVDIQTYFGNWHFQRKPGPPFPGIGRMTTRRS</sequence>
<dbReference type="Gene3D" id="3.40.50.300">
    <property type="entry name" value="P-loop containing nucleotide triphosphate hydrolases"/>
    <property type="match status" value="1"/>
</dbReference>
<dbReference type="PANTHER" id="PTHR10039">
    <property type="entry name" value="AMELOGENIN"/>
    <property type="match status" value="1"/>
</dbReference>
<gene>
    <name evidence="3" type="ORF">R3P38DRAFT_2526628</name>
</gene>
<evidence type="ECO:0000313" key="3">
    <source>
        <dbReference type="EMBL" id="KAK7027771.1"/>
    </source>
</evidence>
<dbReference type="PANTHER" id="PTHR10039:SF14">
    <property type="entry name" value="NACHT DOMAIN-CONTAINING PROTEIN"/>
    <property type="match status" value="1"/>
</dbReference>
<dbReference type="InterPro" id="IPR056884">
    <property type="entry name" value="NPHP3-like_N"/>
</dbReference>
<dbReference type="Pfam" id="PF24883">
    <property type="entry name" value="NPHP3_N"/>
    <property type="match status" value="1"/>
</dbReference>
<keyword evidence="4" id="KW-1185">Reference proteome</keyword>
<organism evidence="3 4">
    <name type="scientific">Favolaschia claudopus</name>
    <dbReference type="NCBI Taxonomy" id="2862362"/>
    <lineage>
        <taxon>Eukaryota</taxon>
        <taxon>Fungi</taxon>
        <taxon>Dikarya</taxon>
        <taxon>Basidiomycota</taxon>
        <taxon>Agaricomycotina</taxon>
        <taxon>Agaricomycetes</taxon>
        <taxon>Agaricomycetidae</taxon>
        <taxon>Agaricales</taxon>
        <taxon>Marasmiineae</taxon>
        <taxon>Mycenaceae</taxon>
        <taxon>Favolaschia</taxon>
    </lineage>
</organism>
<feature type="domain" description="Nephrocystin 3-like N-terminal" evidence="2">
    <location>
        <begin position="39"/>
        <end position="190"/>
    </location>
</feature>
<protein>
    <recommendedName>
        <fullName evidence="2">Nephrocystin 3-like N-terminal domain-containing protein</fullName>
    </recommendedName>
</protein>
<proteinExistence type="predicted"/>
<comment type="caution">
    <text evidence="3">The sequence shown here is derived from an EMBL/GenBank/DDBJ whole genome shotgun (WGS) entry which is preliminary data.</text>
</comment>
<name>A0AAW0BLD1_9AGAR</name>
<evidence type="ECO:0000256" key="1">
    <source>
        <dbReference type="ARBA" id="ARBA00022737"/>
    </source>
</evidence>
<dbReference type="InterPro" id="IPR027417">
    <property type="entry name" value="P-loop_NTPase"/>
</dbReference>
<evidence type="ECO:0000313" key="4">
    <source>
        <dbReference type="Proteomes" id="UP001362999"/>
    </source>
</evidence>
<dbReference type="EMBL" id="JAWWNJ010000029">
    <property type="protein sequence ID" value="KAK7027771.1"/>
    <property type="molecule type" value="Genomic_DNA"/>
</dbReference>
<evidence type="ECO:0000259" key="2">
    <source>
        <dbReference type="Pfam" id="PF24883"/>
    </source>
</evidence>
<accession>A0AAW0BLD1</accession>
<keyword evidence="1" id="KW-0677">Repeat</keyword>
<dbReference type="Proteomes" id="UP001362999">
    <property type="component" value="Unassembled WGS sequence"/>
</dbReference>
<dbReference type="SUPFAM" id="SSF52540">
    <property type="entry name" value="P-loop containing nucleoside triphosphate hydrolases"/>
    <property type="match status" value="1"/>
</dbReference>
<reference evidence="3 4" key="1">
    <citation type="journal article" date="2024" name="J Genomics">
        <title>Draft genome sequencing and assembly of Favolaschia claudopus CIRM-BRFM 2984 isolated from oak limbs.</title>
        <authorList>
            <person name="Navarro D."/>
            <person name="Drula E."/>
            <person name="Chaduli D."/>
            <person name="Cazenave R."/>
            <person name="Ahrendt S."/>
            <person name="Wang J."/>
            <person name="Lipzen A."/>
            <person name="Daum C."/>
            <person name="Barry K."/>
            <person name="Grigoriev I.V."/>
            <person name="Favel A."/>
            <person name="Rosso M.N."/>
            <person name="Martin F."/>
        </authorList>
    </citation>
    <scope>NUCLEOTIDE SEQUENCE [LARGE SCALE GENOMIC DNA]</scope>
    <source>
        <strain evidence="3 4">CIRM-BRFM 2984</strain>
    </source>
</reference>
<dbReference type="AlphaFoldDB" id="A0AAW0BLD1"/>